<keyword evidence="5 6" id="KW-0413">Isomerase</keyword>
<dbReference type="Pfam" id="PF00639">
    <property type="entry name" value="Rotamase"/>
    <property type="match status" value="1"/>
</dbReference>
<evidence type="ECO:0000256" key="5">
    <source>
        <dbReference type="ARBA" id="ARBA00023235"/>
    </source>
</evidence>
<dbReference type="PANTHER" id="PTHR47245:SF1">
    <property type="entry name" value="FOLDASE PROTEIN PRSA"/>
    <property type="match status" value="1"/>
</dbReference>
<evidence type="ECO:0000313" key="9">
    <source>
        <dbReference type="Proteomes" id="UP000326169"/>
    </source>
</evidence>
<evidence type="ECO:0000256" key="4">
    <source>
        <dbReference type="ARBA" id="ARBA00023110"/>
    </source>
</evidence>
<comment type="catalytic activity">
    <reaction evidence="1">
        <text>[protein]-peptidylproline (omega=180) = [protein]-peptidylproline (omega=0)</text>
        <dbReference type="Rhea" id="RHEA:16237"/>
        <dbReference type="Rhea" id="RHEA-COMP:10747"/>
        <dbReference type="Rhea" id="RHEA-COMP:10748"/>
        <dbReference type="ChEBI" id="CHEBI:83833"/>
        <dbReference type="ChEBI" id="CHEBI:83834"/>
        <dbReference type="EC" id="5.2.1.8"/>
    </reaction>
</comment>
<evidence type="ECO:0000259" key="7">
    <source>
        <dbReference type="PROSITE" id="PS50198"/>
    </source>
</evidence>
<dbReference type="SUPFAM" id="SSF54534">
    <property type="entry name" value="FKBP-like"/>
    <property type="match status" value="1"/>
</dbReference>
<evidence type="ECO:0000313" key="8">
    <source>
        <dbReference type="EMBL" id="GCE94532.1"/>
    </source>
</evidence>
<evidence type="ECO:0000256" key="1">
    <source>
        <dbReference type="ARBA" id="ARBA00000971"/>
    </source>
</evidence>
<dbReference type="InterPro" id="IPR046357">
    <property type="entry name" value="PPIase_dom_sf"/>
</dbReference>
<evidence type="ECO:0000256" key="6">
    <source>
        <dbReference type="PROSITE-ProRule" id="PRU00278"/>
    </source>
</evidence>
<protein>
    <recommendedName>
        <fullName evidence="2">peptidylprolyl isomerase</fullName>
        <ecNumber evidence="2">5.2.1.8</ecNumber>
    </recommendedName>
</protein>
<gene>
    <name evidence="8" type="ORF">NIES46_25900</name>
</gene>
<dbReference type="Gene3D" id="3.10.50.40">
    <property type="match status" value="1"/>
</dbReference>
<dbReference type="EMBL" id="BIMW01000101">
    <property type="protein sequence ID" value="GCE94532.1"/>
    <property type="molecule type" value="Genomic_DNA"/>
</dbReference>
<dbReference type="InterPro" id="IPR027304">
    <property type="entry name" value="Trigger_fact/SurA_dom_sf"/>
</dbReference>
<dbReference type="PANTHER" id="PTHR47245">
    <property type="entry name" value="PEPTIDYLPROLYL ISOMERASE"/>
    <property type="match status" value="1"/>
</dbReference>
<comment type="caution">
    <text evidence="8">The sequence shown here is derived from an EMBL/GenBank/DDBJ whole genome shotgun (WGS) entry which is preliminary data.</text>
</comment>
<reference evidence="8 9" key="1">
    <citation type="journal article" date="2019" name="J Genomics">
        <title>The Draft Genome of a Hydrogen-producing Cyanobacterium, Arthrospira platensis NIES-46.</title>
        <authorList>
            <person name="Suzuki S."/>
            <person name="Yamaguchi H."/>
            <person name="Kawachi M."/>
        </authorList>
    </citation>
    <scope>NUCLEOTIDE SEQUENCE [LARGE SCALE GENOMIC DNA]</scope>
    <source>
        <strain evidence="8 9">NIES-46</strain>
    </source>
</reference>
<dbReference type="InterPro" id="IPR000297">
    <property type="entry name" value="PPIase_PpiC"/>
</dbReference>
<keyword evidence="9" id="KW-1185">Reference proteome</keyword>
<sequence length="274" mass="31533">MKSGVYTPVRLTTKFKLFLPMSQPFLTINDNDSITLSQSLQYLQNSGKLQEFLANILRQYVIDKELQSRDDTNSNAAAIEQAVINFRLERNLSDPQAFQTWLDENRLTYKSFHDQVSNGFKRETLKLAVVKENLEEYFQERKPFLDSVVMSRIVVDDYEMAQSLKSKIDSGEGSFEALAREYSVTTERRVNGMMGAVSKATLPDTLKPTIEGAKVGQIIGPFEVEGRWCLFRIEEFIEVTLETKGIKKQLQDELFDRWMNEQLKTLTVKMQIGD</sequence>
<name>A0A5M3T7C9_LIMPL</name>
<dbReference type="InterPro" id="IPR050245">
    <property type="entry name" value="PrsA_foldase"/>
</dbReference>
<proteinExistence type="predicted"/>
<keyword evidence="4 6" id="KW-0697">Rotamase</keyword>
<dbReference type="Proteomes" id="UP000326169">
    <property type="component" value="Unassembled WGS sequence"/>
</dbReference>
<dbReference type="EC" id="5.2.1.8" evidence="2"/>
<dbReference type="PROSITE" id="PS50198">
    <property type="entry name" value="PPIC_PPIASE_2"/>
    <property type="match status" value="1"/>
</dbReference>
<dbReference type="SUPFAM" id="SSF109998">
    <property type="entry name" value="Triger factor/SurA peptide-binding domain-like"/>
    <property type="match status" value="1"/>
</dbReference>
<keyword evidence="3" id="KW-0732">Signal</keyword>
<evidence type="ECO:0000256" key="3">
    <source>
        <dbReference type="ARBA" id="ARBA00022729"/>
    </source>
</evidence>
<evidence type="ECO:0000256" key="2">
    <source>
        <dbReference type="ARBA" id="ARBA00013194"/>
    </source>
</evidence>
<organism evidence="8 9">
    <name type="scientific">Limnospira platensis NIES-46</name>
    <dbReference type="NCBI Taxonomy" id="1236695"/>
    <lineage>
        <taxon>Bacteria</taxon>
        <taxon>Bacillati</taxon>
        <taxon>Cyanobacteriota</taxon>
        <taxon>Cyanophyceae</taxon>
        <taxon>Oscillatoriophycideae</taxon>
        <taxon>Oscillatoriales</taxon>
        <taxon>Sirenicapillariaceae</taxon>
        <taxon>Limnospira</taxon>
    </lineage>
</organism>
<accession>A0A5M3T7C9</accession>
<feature type="domain" description="PpiC" evidence="7">
    <location>
        <begin position="145"/>
        <end position="235"/>
    </location>
</feature>